<dbReference type="EMBL" id="BAAANB010000003">
    <property type="protein sequence ID" value="GAA2024038.1"/>
    <property type="molecule type" value="Genomic_DNA"/>
</dbReference>
<gene>
    <name evidence="2" type="ORF">GCM10009740_11770</name>
</gene>
<dbReference type="Proteomes" id="UP001501285">
    <property type="component" value="Unassembled WGS sequence"/>
</dbReference>
<evidence type="ECO:0000256" key="1">
    <source>
        <dbReference type="SAM" id="MobiDB-lite"/>
    </source>
</evidence>
<keyword evidence="3" id="KW-1185">Reference proteome</keyword>
<accession>A0ABN2TYY4</accession>
<reference evidence="2 3" key="1">
    <citation type="journal article" date="2019" name="Int. J. Syst. Evol. Microbiol.">
        <title>The Global Catalogue of Microorganisms (GCM) 10K type strain sequencing project: providing services to taxonomists for standard genome sequencing and annotation.</title>
        <authorList>
            <consortium name="The Broad Institute Genomics Platform"/>
            <consortium name="The Broad Institute Genome Sequencing Center for Infectious Disease"/>
            <person name="Wu L."/>
            <person name="Ma J."/>
        </authorList>
    </citation>
    <scope>NUCLEOTIDE SEQUENCE [LARGE SCALE GENOMIC DNA]</scope>
    <source>
        <strain evidence="2 3">JCM 14283</strain>
    </source>
</reference>
<feature type="region of interest" description="Disordered" evidence="1">
    <location>
        <begin position="29"/>
        <end position="99"/>
    </location>
</feature>
<protein>
    <recommendedName>
        <fullName evidence="4">Secreted protein</fullName>
    </recommendedName>
</protein>
<feature type="compositionally biased region" description="Basic and acidic residues" evidence="1">
    <location>
        <begin position="73"/>
        <end position="83"/>
    </location>
</feature>
<evidence type="ECO:0000313" key="3">
    <source>
        <dbReference type="Proteomes" id="UP001501285"/>
    </source>
</evidence>
<comment type="caution">
    <text evidence="2">The sequence shown here is derived from an EMBL/GenBank/DDBJ whole genome shotgun (WGS) entry which is preliminary data.</text>
</comment>
<sequence length="122" mass="12909">MKWLLVAVAFVLGAAITWLLTVRRVSVTVPAGPDATGDPNDGGSGVGSDAEHVEGVAGDRIGESEPVEDDLEDASRFGGERTRSTVSPRVGWDDDAEDIDALLSEEEKSEELESDEQKPDGV</sequence>
<evidence type="ECO:0000313" key="2">
    <source>
        <dbReference type="EMBL" id="GAA2024038.1"/>
    </source>
</evidence>
<evidence type="ECO:0008006" key="4">
    <source>
        <dbReference type="Google" id="ProtNLM"/>
    </source>
</evidence>
<name>A0ABN2TYY4_9MICO</name>
<organism evidence="2 3">
    <name type="scientific">Terrabacter terrae</name>
    <dbReference type="NCBI Taxonomy" id="318434"/>
    <lineage>
        <taxon>Bacteria</taxon>
        <taxon>Bacillati</taxon>
        <taxon>Actinomycetota</taxon>
        <taxon>Actinomycetes</taxon>
        <taxon>Micrococcales</taxon>
        <taxon>Intrasporangiaceae</taxon>
        <taxon>Terrabacter</taxon>
    </lineage>
</organism>
<proteinExistence type="predicted"/>